<evidence type="ECO:0000256" key="5">
    <source>
        <dbReference type="SAM" id="Phobius"/>
    </source>
</evidence>
<dbReference type="Proteomes" id="UP000331127">
    <property type="component" value="Unassembled WGS sequence"/>
</dbReference>
<evidence type="ECO:0000313" key="8">
    <source>
        <dbReference type="Proteomes" id="UP000331127"/>
    </source>
</evidence>
<feature type="transmembrane region" description="Helical" evidence="5">
    <location>
        <begin position="7"/>
        <end position="31"/>
    </location>
</feature>
<dbReference type="SUPFAM" id="SSF103473">
    <property type="entry name" value="MFS general substrate transporter"/>
    <property type="match status" value="1"/>
</dbReference>
<dbReference type="EMBL" id="BLAE01000008">
    <property type="protein sequence ID" value="GES07996.1"/>
    <property type="molecule type" value="Genomic_DNA"/>
</dbReference>
<comment type="subcellular location">
    <subcellularLocation>
        <location evidence="1">Cell membrane</location>
        <topology evidence="1">Multi-pass membrane protein</topology>
    </subcellularLocation>
</comment>
<dbReference type="InterPro" id="IPR011701">
    <property type="entry name" value="MFS"/>
</dbReference>
<feature type="transmembrane region" description="Helical" evidence="5">
    <location>
        <begin position="275"/>
        <end position="294"/>
    </location>
</feature>
<gene>
    <name evidence="7" type="ORF">Amac_015910</name>
</gene>
<feature type="transmembrane region" description="Helical" evidence="5">
    <location>
        <begin position="164"/>
        <end position="184"/>
    </location>
</feature>
<feature type="transmembrane region" description="Helical" evidence="5">
    <location>
        <begin position="331"/>
        <end position="350"/>
    </location>
</feature>
<organism evidence="7 8">
    <name type="scientific">Acrocarpospora macrocephala</name>
    <dbReference type="NCBI Taxonomy" id="150177"/>
    <lineage>
        <taxon>Bacteria</taxon>
        <taxon>Bacillati</taxon>
        <taxon>Actinomycetota</taxon>
        <taxon>Actinomycetes</taxon>
        <taxon>Streptosporangiales</taxon>
        <taxon>Streptosporangiaceae</taxon>
        <taxon>Acrocarpospora</taxon>
    </lineage>
</organism>
<dbReference type="OrthoDB" id="5176013at2"/>
<protein>
    <submittedName>
        <fullName evidence="7">Chloramphenicol resistance protein</fullName>
    </submittedName>
</protein>
<comment type="caution">
    <text evidence="7">The sequence shown here is derived from an EMBL/GenBank/DDBJ whole genome shotgun (WGS) entry which is preliminary data.</text>
</comment>
<keyword evidence="2 5" id="KW-0812">Transmembrane</keyword>
<feature type="transmembrane region" description="Helical" evidence="5">
    <location>
        <begin position="43"/>
        <end position="64"/>
    </location>
</feature>
<evidence type="ECO:0000256" key="4">
    <source>
        <dbReference type="ARBA" id="ARBA00023136"/>
    </source>
</evidence>
<dbReference type="GO" id="GO:0005886">
    <property type="term" value="C:plasma membrane"/>
    <property type="evidence" value="ECO:0007669"/>
    <property type="project" value="UniProtKB-SubCell"/>
</dbReference>
<feature type="transmembrane region" description="Helical" evidence="5">
    <location>
        <begin position="100"/>
        <end position="123"/>
    </location>
</feature>
<feature type="transmembrane region" description="Helical" evidence="5">
    <location>
        <begin position="209"/>
        <end position="232"/>
    </location>
</feature>
<evidence type="ECO:0000256" key="3">
    <source>
        <dbReference type="ARBA" id="ARBA00022989"/>
    </source>
</evidence>
<dbReference type="PROSITE" id="PS50850">
    <property type="entry name" value="MFS"/>
    <property type="match status" value="1"/>
</dbReference>
<dbReference type="GO" id="GO:0022857">
    <property type="term" value="F:transmembrane transporter activity"/>
    <property type="evidence" value="ECO:0007669"/>
    <property type="project" value="InterPro"/>
</dbReference>
<name>A0A5M3WH15_9ACTN</name>
<dbReference type="RefSeq" id="WP_155353647.1">
    <property type="nucleotide sequence ID" value="NZ_BAAAHL010000012.1"/>
</dbReference>
<evidence type="ECO:0000256" key="2">
    <source>
        <dbReference type="ARBA" id="ARBA00022692"/>
    </source>
</evidence>
<keyword evidence="4 5" id="KW-0472">Membrane</keyword>
<dbReference type="InterPro" id="IPR036259">
    <property type="entry name" value="MFS_trans_sf"/>
</dbReference>
<proteinExistence type="predicted"/>
<feature type="transmembrane region" description="Helical" evidence="5">
    <location>
        <begin position="132"/>
        <end position="152"/>
    </location>
</feature>
<sequence>MRRASGVAVIVVAAIAVDISTVILVALLGVVGHELPTPGGQPTWLVGVAVAAYFLGGSLAAAVLGRRLEAIGPRRVASAATTGSAVALLAVALGGQWPPVLLLASVASGAAFGLTLPSTNAVLDGVVAPRRLVVVLCVKQAAIPIGLMTSAYVSTAVSGVGWRAPFAIAAAVSLATVVGFRAVLPAPPPASRPLTSGYGPSAERPGPGLAVLGWVTLLASLLPGALTGYAFAGLVAAGFANQDAAHLLIAANVLGIASRIVSGLLVQARPELTDLVLAGMILTGGGGALLLAIGQATASAVGILVAFTFGWGWSGLMFAGAIRRGLGRPALAGAVVQSGGMLGSAAGPLVMAVTSGVSEPRLGWLLVGGLAVAAGGTLSWSLLAPRGR</sequence>
<evidence type="ECO:0000256" key="1">
    <source>
        <dbReference type="ARBA" id="ARBA00004651"/>
    </source>
</evidence>
<feature type="domain" description="Major facilitator superfamily (MFS) profile" evidence="6">
    <location>
        <begin position="6"/>
        <end position="387"/>
    </location>
</feature>
<feature type="transmembrane region" description="Helical" evidence="5">
    <location>
        <begin position="244"/>
        <end position="266"/>
    </location>
</feature>
<dbReference type="Pfam" id="PF07690">
    <property type="entry name" value="MFS_1"/>
    <property type="match status" value="1"/>
</dbReference>
<dbReference type="InterPro" id="IPR020846">
    <property type="entry name" value="MFS_dom"/>
</dbReference>
<feature type="transmembrane region" description="Helical" evidence="5">
    <location>
        <begin position="300"/>
        <end position="319"/>
    </location>
</feature>
<evidence type="ECO:0000313" key="7">
    <source>
        <dbReference type="EMBL" id="GES07996.1"/>
    </source>
</evidence>
<evidence type="ECO:0000259" key="6">
    <source>
        <dbReference type="PROSITE" id="PS50850"/>
    </source>
</evidence>
<dbReference type="Gene3D" id="1.20.1250.20">
    <property type="entry name" value="MFS general substrate transporter like domains"/>
    <property type="match status" value="1"/>
</dbReference>
<reference evidence="7 8" key="1">
    <citation type="submission" date="2019-10" db="EMBL/GenBank/DDBJ databases">
        <title>Whole genome shotgun sequence of Acrocarpospora macrocephala NBRC 16266.</title>
        <authorList>
            <person name="Ichikawa N."/>
            <person name="Kimura A."/>
            <person name="Kitahashi Y."/>
            <person name="Komaki H."/>
            <person name="Oguchi A."/>
        </authorList>
    </citation>
    <scope>NUCLEOTIDE SEQUENCE [LARGE SCALE GENOMIC DNA]</scope>
    <source>
        <strain evidence="7 8">NBRC 16266</strain>
    </source>
</reference>
<keyword evidence="3 5" id="KW-1133">Transmembrane helix</keyword>
<keyword evidence="8" id="KW-1185">Reference proteome</keyword>
<feature type="transmembrane region" description="Helical" evidence="5">
    <location>
        <begin position="76"/>
        <end position="94"/>
    </location>
</feature>
<dbReference type="AlphaFoldDB" id="A0A5M3WH15"/>
<feature type="transmembrane region" description="Helical" evidence="5">
    <location>
        <begin position="362"/>
        <end position="383"/>
    </location>
</feature>
<accession>A0A5M3WH15</accession>